<dbReference type="Gene3D" id="2.40.160.50">
    <property type="entry name" value="membrane protein fhac: a member of the omp85/tpsb transporter family"/>
    <property type="match status" value="1"/>
</dbReference>
<dbReference type="Proteomes" id="UP000002037">
    <property type="component" value="Unassembled WGS sequence"/>
</dbReference>
<accession>C5MGS7</accession>
<dbReference type="GeneID" id="8299602"/>
<dbReference type="HOGENOM" id="CLU_556813_0_0_1"/>
<name>C5MGS7_CANTT</name>
<dbReference type="OrthoDB" id="1724197at2759"/>
<evidence type="ECO:0000313" key="1">
    <source>
        <dbReference type="EMBL" id="EER30829.1"/>
    </source>
</evidence>
<dbReference type="STRING" id="294747.C5MGS7"/>
<dbReference type="KEGG" id="ctp:CTRG_05281"/>
<proteinExistence type="predicted"/>
<dbReference type="VEuPathDB" id="FungiDB:CTRG_05281"/>
<protein>
    <recommendedName>
        <fullName evidence="3">Bacterial surface antigen (D15) domain-containing protein</fullName>
    </recommendedName>
</protein>
<dbReference type="AlphaFoldDB" id="C5MGS7"/>
<evidence type="ECO:0000313" key="2">
    <source>
        <dbReference type="Proteomes" id="UP000002037"/>
    </source>
</evidence>
<reference evidence="1 2" key="1">
    <citation type="journal article" date="2009" name="Nature">
        <title>Evolution of pathogenicity and sexual reproduction in eight Candida genomes.</title>
        <authorList>
            <person name="Butler G."/>
            <person name="Rasmussen M.D."/>
            <person name="Lin M.F."/>
            <person name="Santos M.A."/>
            <person name="Sakthikumar S."/>
            <person name="Munro C.A."/>
            <person name="Rheinbay E."/>
            <person name="Grabherr M."/>
            <person name="Forche A."/>
            <person name="Reedy J.L."/>
            <person name="Agrafioti I."/>
            <person name="Arnaud M.B."/>
            <person name="Bates S."/>
            <person name="Brown A.J."/>
            <person name="Brunke S."/>
            <person name="Costanzo M.C."/>
            <person name="Fitzpatrick D.A."/>
            <person name="de Groot P.W."/>
            <person name="Harris D."/>
            <person name="Hoyer L.L."/>
            <person name="Hube B."/>
            <person name="Klis F.M."/>
            <person name="Kodira C."/>
            <person name="Lennard N."/>
            <person name="Logue M.E."/>
            <person name="Martin R."/>
            <person name="Neiman A.M."/>
            <person name="Nikolaou E."/>
            <person name="Quail M.A."/>
            <person name="Quinn J."/>
            <person name="Santos M.C."/>
            <person name="Schmitzberger F.F."/>
            <person name="Sherlock G."/>
            <person name="Shah P."/>
            <person name="Silverstein K.A."/>
            <person name="Skrzypek M.S."/>
            <person name="Soll D."/>
            <person name="Staggs R."/>
            <person name="Stansfield I."/>
            <person name="Stumpf M.P."/>
            <person name="Sudbery P.E."/>
            <person name="Srikantha T."/>
            <person name="Zeng Q."/>
            <person name="Berman J."/>
            <person name="Berriman M."/>
            <person name="Heitman J."/>
            <person name="Gow N.A."/>
            <person name="Lorenz M.C."/>
            <person name="Birren B.W."/>
            <person name="Kellis M."/>
            <person name="Cuomo C.A."/>
        </authorList>
    </citation>
    <scope>NUCLEOTIDE SEQUENCE [LARGE SCALE GENOMIC DNA]</scope>
    <source>
        <strain evidence="2">ATCC MYA-3404 / T1</strain>
    </source>
</reference>
<dbReference type="eggNOG" id="KOG2602">
    <property type="taxonomic scope" value="Eukaryota"/>
</dbReference>
<organism evidence="1 2">
    <name type="scientific">Candida tropicalis (strain ATCC MYA-3404 / T1)</name>
    <name type="common">Yeast</name>
    <dbReference type="NCBI Taxonomy" id="294747"/>
    <lineage>
        <taxon>Eukaryota</taxon>
        <taxon>Fungi</taxon>
        <taxon>Dikarya</taxon>
        <taxon>Ascomycota</taxon>
        <taxon>Saccharomycotina</taxon>
        <taxon>Pichiomycetes</taxon>
        <taxon>Debaryomycetaceae</taxon>
        <taxon>Candida/Lodderomyces clade</taxon>
        <taxon>Candida</taxon>
    </lineage>
</organism>
<gene>
    <name evidence="1" type="ORF">CTRG_05281</name>
</gene>
<dbReference type="EMBL" id="GG692402">
    <property type="protein sequence ID" value="EER30829.1"/>
    <property type="molecule type" value="Genomic_DNA"/>
</dbReference>
<sequence>MVASLEVDANPEFKTKLSKLILESSGKQPIYLTKVEVNGGEQFSNNFFEKLLAPILKSGDFTLEDLIAKIGDSKDKLKRTEVFKDVEVSLQPDNYTLIPSKIKNYNSEKSIPTKAVFNLKQHILNINESFFNFNNEEYLNLKLNHFNKNFNENAESVAVGVDYNPYKPFDHLIANCRLVSSLKNPSFKFLMDFNYGQENNEIWQGTKQEILGGKIGILFNHLKSVQVFTGFELFKRNLHNLDDSNPDGFKFFDGEFLKTSIVNQINYTKYEYLNEVTKNFPTKGYEVSLKSQLASNQEQSNAGNRGEFFKTDFGVKFHQSLFRNFFTAKLQANVGGIYSFNSKFPIHPSDKFYLGGYNSFPGFTKNSVDLTGGDQYYKVQGTLYSKIPSFFYTPSKNSHEDNPLRIYGTGIIGNIVNTSSNKTIIDDENGVVSYGVGLRYFNNWANFDIGYYISRRFGGDNSNTNGIKDGLQFSVSIGGSNRF</sequence>
<keyword evidence="2" id="KW-1185">Reference proteome</keyword>
<dbReference type="RefSeq" id="XP_002550983.1">
    <property type="nucleotide sequence ID" value="XM_002550937.1"/>
</dbReference>
<evidence type="ECO:0008006" key="3">
    <source>
        <dbReference type="Google" id="ProtNLM"/>
    </source>
</evidence>